<evidence type="ECO:0000313" key="1">
    <source>
        <dbReference type="EMBL" id="RGW43261.1"/>
    </source>
</evidence>
<comment type="caution">
    <text evidence="1">The sequence shown here is derived from an EMBL/GenBank/DDBJ whole genome shotgun (WGS) entry which is preliminary data.</text>
</comment>
<evidence type="ECO:0000313" key="2">
    <source>
        <dbReference type="Proteomes" id="UP000283785"/>
    </source>
</evidence>
<dbReference type="AlphaFoldDB" id="A0AA92TYY0"/>
<dbReference type="EMBL" id="QSAG01000008">
    <property type="protein sequence ID" value="RGW43261.1"/>
    <property type="molecule type" value="Genomic_DNA"/>
</dbReference>
<proteinExistence type="predicted"/>
<protein>
    <submittedName>
        <fullName evidence="1">Uncharacterized protein</fullName>
    </submittedName>
</protein>
<organism evidence="1 2">
    <name type="scientific">Segatella copri</name>
    <dbReference type="NCBI Taxonomy" id="165179"/>
    <lineage>
        <taxon>Bacteria</taxon>
        <taxon>Pseudomonadati</taxon>
        <taxon>Bacteroidota</taxon>
        <taxon>Bacteroidia</taxon>
        <taxon>Bacteroidales</taxon>
        <taxon>Prevotellaceae</taxon>
        <taxon>Segatella</taxon>
    </lineage>
</organism>
<gene>
    <name evidence="1" type="ORF">DWV76_06035</name>
</gene>
<name>A0AA92TYY0_9BACT</name>
<dbReference type="RefSeq" id="WP_118064373.1">
    <property type="nucleotide sequence ID" value="NZ_QSAG01000008.1"/>
</dbReference>
<sequence>MEKQKPRYKLDKKTGHLLEIPSKKQVRENVKKIREQKGKEQLPQSPVTIHETQAEKNFKKVQKVIDRMHAKAKLPDFLSMARHKFLSTVCVINKPGKQRSLLPDKKGRFVMLCHGKMAKVFTADVCLLVKIQKSIIKIHEMAPGGEVTTEHWQDGSWSIVPCRADKSNYTTIQEVRLRPWFFLHRYWYEISFDGRVEPAMMLNDYGLNPTLSKKHFYVTREYVKVRNQDAENDYFRFWLHKPTDHEANK</sequence>
<dbReference type="Proteomes" id="UP000283785">
    <property type="component" value="Unassembled WGS sequence"/>
</dbReference>
<reference evidence="1 2" key="1">
    <citation type="submission" date="2018-08" db="EMBL/GenBank/DDBJ databases">
        <title>A genome reference for cultivated species of the human gut microbiota.</title>
        <authorList>
            <person name="Zou Y."/>
            <person name="Xue W."/>
            <person name="Luo G."/>
        </authorList>
    </citation>
    <scope>NUCLEOTIDE SEQUENCE [LARGE SCALE GENOMIC DNA]</scope>
    <source>
        <strain evidence="1 2">AF12-50</strain>
    </source>
</reference>
<accession>A0AA92TYY0</accession>